<reference evidence="2 3" key="1">
    <citation type="journal article" date="2016" name="Nat. Commun.">
        <title>Extremotolerant tardigrade genome and improved radiotolerance of human cultured cells by tardigrade-unique protein.</title>
        <authorList>
            <person name="Hashimoto T."/>
            <person name="Horikawa D.D."/>
            <person name="Saito Y."/>
            <person name="Kuwahara H."/>
            <person name="Kozuka-Hata H."/>
            <person name="Shin-I T."/>
            <person name="Minakuchi Y."/>
            <person name="Ohishi K."/>
            <person name="Motoyama A."/>
            <person name="Aizu T."/>
            <person name="Enomoto A."/>
            <person name="Kondo K."/>
            <person name="Tanaka S."/>
            <person name="Hara Y."/>
            <person name="Koshikawa S."/>
            <person name="Sagara H."/>
            <person name="Miura T."/>
            <person name="Yokobori S."/>
            <person name="Miyagawa K."/>
            <person name="Suzuki Y."/>
            <person name="Kubo T."/>
            <person name="Oyama M."/>
            <person name="Kohara Y."/>
            <person name="Fujiyama A."/>
            <person name="Arakawa K."/>
            <person name="Katayama T."/>
            <person name="Toyoda A."/>
            <person name="Kunieda T."/>
        </authorList>
    </citation>
    <scope>NUCLEOTIDE SEQUENCE [LARGE SCALE GENOMIC DNA]</scope>
    <source>
        <strain evidence="2 3">YOKOZUNA-1</strain>
    </source>
</reference>
<evidence type="ECO:0000256" key="1">
    <source>
        <dbReference type="SAM" id="MobiDB-lite"/>
    </source>
</evidence>
<dbReference type="EMBL" id="BDGG01000001">
    <property type="protein sequence ID" value="GAU88385.1"/>
    <property type="molecule type" value="Genomic_DNA"/>
</dbReference>
<dbReference type="SUPFAM" id="SSF57845">
    <property type="entry name" value="B-box zinc-binding domain"/>
    <property type="match status" value="1"/>
</dbReference>
<dbReference type="SUPFAM" id="SSF57903">
    <property type="entry name" value="FYVE/PHD zinc finger"/>
    <property type="match status" value="1"/>
</dbReference>
<proteinExistence type="predicted"/>
<gene>
    <name evidence="2" type="primary">RvY_01094-1</name>
    <name evidence="2" type="synonym">RvY_01094.1</name>
    <name evidence="2" type="ORF">RvY_01094</name>
</gene>
<feature type="compositionally biased region" description="Basic and acidic residues" evidence="1">
    <location>
        <begin position="106"/>
        <end position="126"/>
    </location>
</feature>
<dbReference type="InterPro" id="IPR044553">
    <property type="entry name" value="Bbox1_ANCHR"/>
</dbReference>
<dbReference type="AlphaFoldDB" id="A0A1D1UJ26"/>
<dbReference type="STRING" id="947166.A0A1D1UJ26"/>
<name>A0A1D1UJ26_RAMVA</name>
<accession>A0A1D1UJ26</accession>
<dbReference type="OrthoDB" id="5407799at2759"/>
<dbReference type="Proteomes" id="UP000186922">
    <property type="component" value="Unassembled WGS sequence"/>
</dbReference>
<dbReference type="PANTHER" id="PTHR46603:SF1">
    <property type="entry name" value="ABSCISSION_NOCUT CHECKPOINT REGULATOR"/>
    <property type="match status" value="1"/>
</dbReference>
<evidence type="ECO:0000313" key="2">
    <source>
        <dbReference type="EMBL" id="GAU88385.1"/>
    </source>
</evidence>
<dbReference type="CDD" id="cd19817">
    <property type="entry name" value="Bbox1_ANCHR-like"/>
    <property type="match status" value="1"/>
</dbReference>
<evidence type="ECO:0008006" key="4">
    <source>
        <dbReference type="Google" id="ProtNLM"/>
    </source>
</evidence>
<keyword evidence="3" id="KW-1185">Reference proteome</keyword>
<dbReference type="Pfam" id="PF22586">
    <property type="entry name" value="ANCHR-like_BBOX"/>
    <property type="match status" value="1"/>
</dbReference>
<feature type="compositionally biased region" description="Polar residues" evidence="1">
    <location>
        <begin position="129"/>
        <end position="149"/>
    </location>
</feature>
<dbReference type="CDD" id="cd00065">
    <property type="entry name" value="FYVE_like_SF"/>
    <property type="match status" value="1"/>
</dbReference>
<dbReference type="PANTHER" id="PTHR46603">
    <property type="entry name" value="ABSCISSION/NOCUT CHECKPOINT REGULATOR"/>
    <property type="match status" value="1"/>
</dbReference>
<protein>
    <recommendedName>
        <fullName evidence="4">FYVE-type domain-containing protein</fullName>
    </recommendedName>
</protein>
<comment type="caution">
    <text evidence="2">The sequence shown here is derived from an EMBL/GenBank/DDBJ whole genome shotgun (WGS) entry which is preliminary data.</text>
</comment>
<dbReference type="InterPro" id="IPR011011">
    <property type="entry name" value="Znf_FYVE_PHD"/>
</dbReference>
<organism evidence="2 3">
    <name type="scientific">Ramazzottius varieornatus</name>
    <name type="common">Water bear</name>
    <name type="synonym">Tardigrade</name>
    <dbReference type="NCBI Taxonomy" id="947166"/>
    <lineage>
        <taxon>Eukaryota</taxon>
        <taxon>Metazoa</taxon>
        <taxon>Ecdysozoa</taxon>
        <taxon>Tardigrada</taxon>
        <taxon>Eutardigrada</taxon>
        <taxon>Parachela</taxon>
        <taxon>Hypsibioidea</taxon>
        <taxon>Ramazzottiidae</taxon>
        <taxon>Ramazzottius</taxon>
    </lineage>
</organism>
<evidence type="ECO:0000313" key="3">
    <source>
        <dbReference type="Proteomes" id="UP000186922"/>
    </source>
</evidence>
<sequence>MSRANQKDQCRLCGEAYSSLRYSTTCSHCHTSACSSCCRPSPLNPKFVICISCIRAQKKKGDVDDDRPKWLREAQDLRKTQAPSSQPSNPPPHPSQNHVSTNKPVDAFDDRPKWLQEAQKTSDRKQTVLAENTSSPATSGQPSAPSSTDALEARMKKLKEDVAIIRPTNTEDELVARMARLRDQHPADYAACRQPDHSILRPLPVRTEADEIESLITQMKERATLDGGDEDVIEELERRLNRLKKETAALGISNSAIKPNEDRIKKKVIGNESPMEVDSDEEAERVVKMLTAKLPDMDEIVDDSDEWFCVICPEDPVLKCIDCDNDKYCMRCFRECHRDWAAEDHRTKQLPKRRSQF</sequence>
<feature type="region of interest" description="Disordered" evidence="1">
    <location>
        <begin position="77"/>
        <end position="150"/>
    </location>
</feature>